<evidence type="ECO:0000313" key="3">
    <source>
        <dbReference type="EMBL" id="ODQ66199.1"/>
    </source>
</evidence>
<protein>
    <recommendedName>
        <fullName evidence="2">PCI domain-containing protein</fullName>
    </recommendedName>
</protein>
<dbReference type="PROSITE" id="PS50250">
    <property type="entry name" value="PCI"/>
    <property type="match status" value="1"/>
</dbReference>
<dbReference type="Pfam" id="PF01399">
    <property type="entry name" value="PCI"/>
    <property type="match status" value="1"/>
</dbReference>
<dbReference type="OrthoDB" id="10252687at2759"/>
<dbReference type="GO" id="GO:0003690">
    <property type="term" value="F:double-stranded DNA binding"/>
    <property type="evidence" value="ECO:0007669"/>
    <property type="project" value="InterPro"/>
</dbReference>
<dbReference type="Proteomes" id="UP000095009">
    <property type="component" value="Unassembled WGS sequence"/>
</dbReference>
<dbReference type="STRING" id="857566.A0A1E3PL85"/>
<dbReference type="Gene3D" id="1.10.10.10">
    <property type="entry name" value="Winged helix-like DNA-binding domain superfamily/Winged helix DNA-binding domain"/>
    <property type="match status" value="1"/>
</dbReference>
<organism evidence="3 4">
    <name type="scientific">Nadsonia fulvescens var. elongata DSM 6958</name>
    <dbReference type="NCBI Taxonomy" id="857566"/>
    <lineage>
        <taxon>Eukaryota</taxon>
        <taxon>Fungi</taxon>
        <taxon>Dikarya</taxon>
        <taxon>Ascomycota</taxon>
        <taxon>Saccharomycotina</taxon>
        <taxon>Dipodascomycetes</taxon>
        <taxon>Dipodascales</taxon>
        <taxon>Dipodascales incertae sedis</taxon>
        <taxon>Nadsonia</taxon>
    </lineage>
</organism>
<dbReference type="AlphaFoldDB" id="A0A1E3PL85"/>
<evidence type="ECO:0000313" key="4">
    <source>
        <dbReference type="Proteomes" id="UP000095009"/>
    </source>
</evidence>
<feature type="domain" description="PCI" evidence="2">
    <location>
        <begin position="239"/>
        <end position="422"/>
    </location>
</feature>
<proteinExistence type="inferred from homology"/>
<dbReference type="PANTHER" id="PTHR12732:SF0">
    <property type="entry name" value="PCI DOMAIN-CONTAINING PROTEIN 2"/>
    <property type="match status" value="1"/>
</dbReference>
<comment type="similarity">
    <text evidence="1">Belongs to the CSN12 family.</text>
</comment>
<evidence type="ECO:0000256" key="1">
    <source>
        <dbReference type="ARBA" id="ARBA00025771"/>
    </source>
</evidence>
<gene>
    <name evidence="3" type="ORF">NADFUDRAFT_45740</name>
</gene>
<reference evidence="3 4" key="1">
    <citation type="journal article" date="2016" name="Proc. Natl. Acad. Sci. U.S.A.">
        <title>Comparative genomics of biotechnologically important yeasts.</title>
        <authorList>
            <person name="Riley R."/>
            <person name="Haridas S."/>
            <person name="Wolfe K.H."/>
            <person name="Lopes M.R."/>
            <person name="Hittinger C.T."/>
            <person name="Goeker M."/>
            <person name="Salamov A.A."/>
            <person name="Wisecaver J.H."/>
            <person name="Long T.M."/>
            <person name="Calvey C.H."/>
            <person name="Aerts A.L."/>
            <person name="Barry K.W."/>
            <person name="Choi C."/>
            <person name="Clum A."/>
            <person name="Coughlan A.Y."/>
            <person name="Deshpande S."/>
            <person name="Douglass A.P."/>
            <person name="Hanson S.J."/>
            <person name="Klenk H.-P."/>
            <person name="LaButti K.M."/>
            <person name="Lapidus A."/>
            <person name="Lindquist E.A."/>
            <person name="Lipzen A.M."/>
            <person name="Meier-Kolthoff J.P."/>
            <person name="Ohm R.A."/>
            <person name="Otillar R.P."/>
            <person name="Pangilinan J.L."/>
            <person name="Peng Y."/>
            <person name="Rokas A."/>
            <person name="Rosa C.A."/>
            <person name="Scheuner C."/>
            <person name="Sibirny A.A."/>
            <person name="Slot J.C."/>
            <person name="Stielow J.B."/>
            <person name="Sun H."/>
            <person name="Kurtzman C.P."/>
            <person name="Blackwell M."/>
            <person name="Grigoriev I.V."/>
            <person name="Jeffries T.W."/>
        </authorList>
    </citation>
    <scope>NUCLEOTIDE SEQUENCE [LARGE SCALE GENOMIC DNA]</scope>
    <source>
        <strain evidence="3 4">DSM 6958</strain>
    </source>
</reference>
<dbReference type="InterPro" id="IPR045114">
    <property type="entry name" value="Csn12-like"/>
</dbReference>
<accession>A0A1E3PL85</accession>
<dbReference type="InterPro" id="IPR000717">
    <property type="entry name" value="PCI_dom"/>
</dbReference>
<dbReference type="InterPro" id="IPR036388">
    <property type="entry name" value="WH-like_DNA-bd_sf"/>
</dbReference>
<evidence type="ECO:0000259" key="2">
    <source>
        <dbReference type="PROSITE" id="PS50250"/>
    </source>
</evidence>
<dbReference type="PANTHER" id="PTHR12732">
    <property type="entry name" value="UNCHARACTERIZED PROTEASOME COMPONENT REGION PCI-CONTAINING"/>
    <property type="match status" value="1"/>
</dbReference>
<dbReference type="EMBL" id="KV454408">
    <property type="protein sequence ID" value="ODQ66199.1"/>
    <property type="molecule type" value="Genomic_DNA"/>
</dbReference>
<dbReference type="GO" id="GO:0003723">
    <property type="term" value="F:RNA binding"/>
    <property type="evidence" value="ECO:0007669"/>
    <property type="project" value="InterPro"/>
</dbReference>
<keyword evidence="4" id="KW-1185">Reference proteome</keyword>
<dbReference type="SMART" id="SM00753">
    <property type="entry name" value="PAM"/>
    <property type="match status" value="1"/>
</dbReference>
<sequence>MSQHIQAVKTAITDKDGAALTQLLSITNPQLSDFAFFTNGATFTNDLKSEFNQNRTGSKTNIANMLLWHDALAKHWQVANAVLKDQDINAAFSYQNQLLQILNRVIEQMLSENWAVKVLKGVSRELRMLAVMADEQDKKLNRIRPAVTDSGESCGEESEMRLEQATRTINRSFTICLNDRTTNTALSKKWGIYYFVNELFKIYFQLNKRGLAKSILKVISSMQVNLPSLLEYPKSDAVCHLYYWGVMLFIDQDYTKAEEKLDSALRLCYKGSEKNQELILMYLIPLKLYNKRLQATEEIWSKFPRLMVLYQDLARALKRGDLRQFDELVATRGNFFIKKFIYLLIEKIRVLCTERLIYRVYRCLDSATRIKISQFVVGFKFTGVEIDECEIEGILCNMIYGGKMKGYISREKMTLVLSNKDPFPAVAL</sequence>
<name>A0A1E3PL85_9ASCO</name>